<feature type="chain" id="PRO_5034517256" description="Malate dehydrogenase" evidence="1">
    <location>
        <begin position="22"/>
        <end position="246"/>
    </location>
</feature>
<evidence type="ECO:0000256" key="1">
    <source>
        <dbReference type="SAM" id="SignalP"/>
    </source>
</evidence>
<gene>
    <name evidence="2" type="ORF">D9757_004184</name>
</gene>
<dbReference type="AlphaFoldDB" id="A0A8H5HU11"/>
<accession>A0A8H5HU11</accession>
<dbReference type="PROSITE" id="PS51257">
    <property type="entry name" value="PROKAR_LIPOPROTEIN"/>
    <property type="match status" value="1"/>
</dbReference>
<dbReference type="EMBL" id="JAACJN010000021">
    <property type="protein sequence ID" value="KAF5389592.1"/>
    <property type="molecule type" value="Genomic_DNA"/>
</dbReference>
<protein>
    <recommendedName>
        <fullName evidence="4">Malate dehydrogenase</fullName>
    </recommendedName>
</protein>
<name>A0A8H5HU11_9AGAR</name>
<reference evidence="2 3" key="1">
    <citation type="journal article" date="2020" name="ISME J.">
        <title>Uncovering the hidden diversity of litter-decomposition mechanisms in mushroom-forming fungi.</title>
        <authorList>
            <person name="Floudas D."/>
            <person name="Bentzer J."/>
            <person name="Ahren D."/>
            <person name="Johansson T."/>
            <person name="Persson P."/>
            <person name="Tunlid A."/>
        </authorList>
    </citation>
    <scope>NUCLEOTIDE SEQUENCE [LARGE SCALE GENOMIC DNA]</scope>
    <source>
        <strain evidence="2 3">CBS 406.79</strain>
    </source>
</reference>
<proteinExistence type="predicted"/>
<evidence type="ECO:0000313" key="2">
    <source>
        <dbReference type="EMBL" id="KAF5389592.1"/>
    </source>
</evidence>
<dbReference type="Proteomes" id="UP000518752">
    <property type="component" value="Unassembled WGS sequence"/>
</dbReference>
<keyword evidence="1" id="KW-0732">Signal</keyword>
<organism evidence="2 3">
    <name type="scientific">Collybiopsis confluens</name>
    <dbReference type="NCBI Taxonomy" id="2823264"/>
    <lineage>
        <taxon>Eukaryota</taxon>
        <taxon>Fungi</taxon>
        <taxon>Dikarya</taxon>
        <taxon>Basidiomycota</taxon>
        <taxon>Agaricomycotina</taxon>
        <taxon>Agaricomycetes</taxon>
        <taxon>Agaricomycetidae</taxon>
        <taxon>Agaricales</taxon>
        <taxon>Marasmiineae</taxon>
        <taxon>Omphalotaceae</taxon>
        <taxon>Collybiopsis</taxon>
    </lineage>
</organism>
<evidence type="ECO:0000313" key="3">
    <source>
        <dbReference type="Proteomes" id="UP000518752"/>
    </source>
</evidence>
<dbReference type="Pfam" id="PF11937">
    <property type="entry name" value="DUF3455"/>
    <property type="match status" value="1"/>
</dbReference>
<sequence length="246" mass="26110">MLYTNIKMITALACLACACVAAPASRASKRCGLSTANIDIPSGVGLPAPAYNPTLLGLGVGTQNYTCTSAGTYTNVGALAELFDVSCLYGSPEFQNLPSYVYDFWNQASVSPADLIALGETFDPSFILGEHYFITNPVTGSGLSPKWDFTSHAFAGYPEAFVVGSKIADVPAPTGSSDIDWLTLTNLTGLLANEVYRIDTRGGQPPASCVPGSAEIHVKYTSLYCQVLGGLVLKDDDREWIHTAIY</sequence>
<evidence type="ECO:0008006" key="4">
    <source>
        <dbReference type="Google" id="ProtNLM"/>
    </source>
</evidence>
<dbReference type="InterPro" id="IPR021851">
    <property type="entry name" value="DUF3455"/>
</dbReference>
<feature type="signal peptide" evidence="1">
    <location>
        <begin position="1"/>
        <end position="21"/>
    </location>
</feature>
<keyword evidence="3" id="KW-1185">Reference proteome</keyword>
<dbReference type="PANTHER" id="PTHR35567">
    <property type="entry name" value="MALATE DEHYDROGENASE (AFU_ORTHOLOGUE AFUA_2G13800)"/>
    <property type="match status" value="1"/>
</dbReference>
<comment type="caution">
    <text evidence="2">The sequence shown here is derived from an EMBL/GenBank/DDBJ whole genome shotgun (WGS) entry which is preliminary data.</text>
</comment>
<dbReference type="OrthoDB" id="1859733at2759"/>
<dbReference type="PANTHER" id="PTHR35567:SF1">
    <property type="entry name" value="CONSERVED FUNGAL PROTEIN (AFU_ORTHOLOGUE AFUA_1G14230)"/>
    <property type="match status" value="1"/>
</dbReference>